<organism evidence="3 4">
    <name type="scientific">Zingiber officinale</name>
    <name type="common">Ginger</name>
    <name type="synonym">Amomum zingiber</name>
    <dbReference type="NCBI Taxonomy" id="94328"/>
    <lineage>
        <taxon>Eukaryota</taxon>
        <taxon>Viridiplantae</taxon>
        <taxon>Streptophyta</taxon>
        <taxon>Embryophyta</taxon>
        <taxon>Tracheophyta</taxon>
        <taxon>Spermatophyta</taxon>
        <taxon>Magnoliopsida</taxon>
        <taxon>Liliopsida</taxon>
        <taxon>Zingiberales</taxon>
        <taxon>Zingiberaceae</taxon>
        <taxon>Zingiber</taxon>
    </lineage>
</organism>
<dbReference type="EMBL" id="JACMSC010000005">
    <property type="protein sequence ID" value="KAG6522025.1"/>
    <property type="molecule type" value="Genomic_DNA"/>
</dbReference>
<proteinExistence type="predicted"/>
<dbReference type="PANTHER" id="PTHR34277">
    <property type="entry name" value="CLAVATA3/ESR (CLE)-RELATED PROTEIN 26"/>
    <property type="match status" value="1"/>
</dbReference>
<name>A0A8J5HDV7_ZINOF</name>
<dbReference type="InterPro" id="IPR039316">
    <property type="entry name" value="CLE25/26"/>
</dbReference>
<reference evidence="3 4" key="1">
    <citation type="submission" date="2020-08" db="EMBL/GenBank/DDBJ databases">
        <title>Plant Genome Project.</title>
        <authorList>
            <person name="Zhang R.-G."/>
        </authorList>
    </citation>
    <scope>NUCLEOTIDE SEQUENCE [LARGE SCALE GENOMIC DNA]</scope>
    <source>
        <tissue evidence="3">Rhizome</tissue>
    </source>
</reference>
<sequence length="224" mass="23743">MRRDSCTALAFLLCIALVVSIEAQRAGARARVAPQVAAPAVASSISRSGHQNLDPFYSSKRRVPNGPDPIHNSCFDERERANGYILLEGGTTKQGPENVAVEISGVPSFAAALIFGLGRPVTAGGLFMLSDAATAINADAARLPPPASHALLPPPPSAAAPSILLPTRPWPCPTQRCSRRNAACRPRSGELSRPSPLFSEPKKVHISLFSSLEWIGFDGDRFGL</sequence>
<keyword evidence="2" id="KW-0732">Signal</keyword>
<protein>
    <submittedName>
        <fullName evidence="3">Uncharacterized protein</fullName>
    </submittedName>
</protein>
<keyword evidence="4" id="KW-1185">Reference proteome</keyword>
<evidence type="ECO:0000313" key="4">
    <source>
        <dbReference type="Proteomes" id="UP000734854"/>
    </source>
</evidence>
<feature type="region of interest" description="Disordered" evidence="1">
    <location>
        <begin position="176"/>
        <end position="196"/>
    </location>
</feature>
<evidence type="ECO:0000313" key="3">
    <source>
        <dbReference type="EMBL" id="KAG6522025.1"/>
    </source>
</evidence>
<dbReference type="Proteomes" id="UP000734854">
    <property type="component" value="Unassembled WGS sequence"/>
</dbReference>
<evidence type="ECO:0000256" key="1">
    <source>
        <dbReference type="SAM" id="MobiDB-lite"/>
    </source>
</evidence>
<gene>
    <name evidence="3" type="ORF">ZIOFF_019159</name>
</gene>
<accession>A0A8J5HDV7</accession>
<dbReference type="PANTHER" id="PTHR34277:SF2">
    <property type="entry name" value="CLAVATA3_ESR (CLE)-RELATED PROTEIN 26"/>
    <property type="match status" value="1"/>
</dbReference>
<dbReference type="AlphaFoldDB" id="A0A8J5HDV7"/>
<evidence type="ECO:0000256" key="2">
    <source>
        <dbReference type="SAM" id="SignalP"/>
    </source>
</evidence>
<feature type="signal peptide" evidence="2">
    <location>
        <begin position="1"/>
        <end position="23"/>
    </location>
</feature>
<comment type="caution">
    <text evidence="3">The sequence shown here is derived from an EMBL/GenBank/DDBJ whole genome shotgun (WGS) entry which is preliminary data.</text>
</comment>
<feature type="region of interest" description="Disordered" evidence="1">
    <location>
        <begin position="52"/>
        <end position="74"/>
    </location>
</feature>
<feature type="chain" id="PRO_5035232356" evidence="2">
    <location>
        <begin position="24"/>
        <end position="224"/>
    </location>
</feature>